<dbReference type="Pfam" id="PF02838">
    <property type="entry name" value="Glyco_hydro_20b"/>
    <property type="match status" value="1"/>
</dbReference>
<comment type="catalytic activity">
    <reaction evidence="1">
        <text>Hydrolysis of terminal non-reducing N-acetyl-D-hexosamine residues in N-acetyl-beta-D-hexosaminides.</text>
        <dbReference type="EC" id="3.2.1.52"/>
    </reaction>
</comment>
<evidence type="ECO:0000256" key="6">
    <source>
        <dbReference type="SAM" id="SignalP"/>
    </source>
</evidence>
<feature type="signal peptide" evidence="6">
    <location>
        <begin position="1"/>
        <end position="20"/>
    </location>
</feature>
<dbReference type="InterPro" id="IPR015883">
    <property type="entry name" value="Glyco_hydro_20_cat"/>
</dbReference>
<dbReference type="CDD" id="cd06563">
    <property type="entry name" value="GH20_chitobiase-like"/>
    <property type="match status" value="1"/>
</dbReference>
<organism evidence="9 10">
    <name type="scientific">Chitinophaga chungangae</name>
    <dbReference type="NCBI Taxonomy" id="2821488"/>
    <lineage>
        <taxon>Bacteria</taxon>
        <taxon>Pseudomonadati</taxon>
        <taxon>Bacteroidota</taxon>
        <taxon>Chitinophagia</taxon>
        <taxon>Chitinophagales</taxon>
        <taxon>Chitinophagaceae</taxon>
        <taxon>Chitinophaga</taxon>
    </lineage>
</organism>
<dbReference type="EMBL" id="JAGHKP010000002">
    <property type="protein sequence ID" value="MBO9152256.1"/>
    <property type="molecule type" value="Genomic_DNA"/>
</dbReference>
<keyword evidence="4" id="KW-0378">Hydrolase</keyword>
<proteinExistence type="inferred from homology"/>
<dbReference type="PANTHER" id="PTHR22600:SF57">
    <property type="entry name" value="BETA-N-ACETYLHEXOSAMINIDASE"/>
    <property type="match status" value="1"/>
</dbReference>
<reference evidence="10" key="1">
    <citation type="submission" date="2021-03" db="EMBL/GenBank/DDBJ databases">
        <title>Assistant Professor.</title>
        <authorList>
            <person name="Huq M.A."/>
        </authorList>
    </citation>
    <scope>NUCLEOTIDE SEQUENCE [LARGE SCALE GENOMIC DNA]</scope>
    <source>
        <strain evidence="10">MAH-28</strain>
    </source>
</reference>
<comment type="caution">
    <text evidence="9">The sequence shown here is derived from an EMBL/GenBank/DDBJ whole genome shotgun (WGS) entry which is preliminary data.</text>
</comment>
<keyword evidence="10" id="KW-1185">Reference proteome</keyword>
<accession>A0ABS3YC41</accession>
<protein>
    <recommendedName>
        <fullName evidence="3">beta-N-acetylhexosaminidase</fullName>
        <ecNumber evidence="3">3.2.1.52</ecNumber>
    </recommendedName>
</protein>
<feature type="chain" id="PRO_5047292491" description="beta-N-acetylhexosaminidase" evidence="6">
    <location>
        <begin position="21"/>
        <end position="524"/>
    </location>
</feature>
<evidence type="ECO:0000313" key="9">
    <source>
        <dbReference type="EMBL" id="MBO9152256.1"/>
    </source>
</evidence>
<evidence type="ECO:0000259" key="8">
    <source>
        <dbReference type="Pfam" id="PF02838"/>
    </source>
</evidence>
<keyword evidence="6" id="KW-0732">Signal</keyword>
<name>A0ABS3YC41_9BACT</name>
<dbReference type="SUPFAM" id="SSF55545">
    <property type="entry name" value="beta-N-acetylhexosaminidase-like domain"/>
    <property type="match status" value="1"/>
</dbReference>
<dbReference type="InterPro" id="IPR025705">
    <property type="entry name" value="Beta_hexosaminidase_sua/sub"/>
</dbReference>
<gene>
    <name evidence="9" type="ORF">J7I43_08540</name>
</gene>
<evidence type="ECO:0000256" key="2">
    <source>
        <dbReference type="ARBA" id="ARBA00006285"/>
    </source>
</evidence>
<feature type="domain" description="Glycoside hydrolase family 20 catalytic" evidence="7">
    <location>
        <begin position="151"/>
        <end position="485"/>
    </location>
</feature>
<dbReference type="RefSeq" id="WP_209145254.1">
    <property type="nucleotide sequence ID" value="NZ_JAGHKP010000002.1"/>
</dbReference>
<comment type="similarity">
    <text evidence="2">Belongs to the glycosyl hydrolase 20 family.</text>
</comment>
<evidence type="ECO:0000259" key="7">
    <source>
        <dbReference type="Pfam" id="PF00728"/>
    </source>
</evidence>
<dbReference type="PRINTS" id="PR00738">
    <property type="entry name" value="GLHYDRLASE20"/>
</dbReference>
<keyword evidence="5" id="KW-0326">Glycosidase</keyword>
<evidence type="ECO:0000256" key="1">
    <source>
        <dbReference type="ARBA" id="ARBA00001231"/>
    </source>
</evidence>
<dbReference type="EC" id="3.2.1.52" evidence="3"/>
<dbReference type="Gene3D" id="3.20.20.80">
    <property type="entry name" value="Glycosidases"/>
    <property type="match status" value="1"/>
</dbReference>
<dbReference type="InterPro" id="IPR029018">
    <property type="entry name" value="Hex-like_dom2"/>
</dbReference>
<dbReference type="SUPFAM" id="SSF51445">
    <property type="entry name" value="(Trans)glycosidases"/>
    <property type="match status" value="1"/>
</dbReference>
<evidence type="ECO:0000313" key="10">
    <source>
        <dbReference type="Proteomes" id="UP000679126"/>
    </source>
</evidence>
<feature type="domain" description="Beta-hexosaminidase bacterial type N-terminal" evidence="8">
    <location>
        <begin position="24"/>
        <end position="147"/>
    </location>
</feature>
<dbReference type="PANTHER" id="PTHR22600">
    <property type="entry name" value="BETA-HEXOSAMINIDASE"/>
    <property type="match status" value="1"/>
</dbReference>
<evidence type="ECO:0000256" key="4">
    <source>
        <dbReference type="ARBA" id="ARBA00022801"/>
    </source>
</evidence>
<dbReference type="InterPro" id="IPR015882">
    <property type="entry name" value="HEX_bac_N"/>
</dbReference>
<dbReference type="Gene3D" id="3.30.379.10">
    <property type="entry name" value="Chitobiase/beta-hexosaminidase domain 2-like"/>
    <property type="match status" value="1"/>
</dbReference>
<evidence type="ECO:0000256" key="5">
    <source>
        <dbReference type="ARBA" id="ARBA00023295"/>
    </source>
</evidence>
<evidence type="ECO:0000256" key="3">
    <source>
        <dbReference type="ARBA" id="ARBA00012663"/>
    </source>
</evidence>
<dbReference type="InterPro" id="IPR017853">
    <property type="entry name" value="GH"/>
</dbReference>
<dbReference type="Pfam" id="PF00728">
    <property type="entry name" value="Glyco_hydro_20"/>
    <property type="match status" value="1"/>
</dbReference>
<dbReference type="Proteomes" id="UP000679126">
    <property type="component" value="Unassembled WGS sequence"/>
</dbReference>
<sequence>MIRSFFSVMALVCVSLLSQAQQSCPVIPLPSQSTPVKAVFPLNDHTPLAVSEPALLASANMLQQQLLQYAGIRLVIAPKAPGYGILLKKVKGDNPAAYSLEMTGTQVTISASGDEGIFYGMMSLMQLVRTAKPKAAAAQVPCWNIADKPLFGWRGFMLDESRQFFGKAVVKKLLDEMASYKLNRFHWHLTDEPGWRLEIKQYPRLSLVGGIGVHGDSTAPAQYYTQDEIKEIVAYAKERHITVIPEIDMPGHATAANKAYPQFSGGGSAKYPEFTFNPGKEETYQYLTNILREVNVLFPSQMIHIGGDEVSFGSEKWKTDPAVQQLMQTKGLNSLLEVEHYFIKRMADTLLKLNSKVLGWDEVTAAQLPAKETIVFWWRHDKADQLKGALDKGYNVVLCPRLPYYFDFVQDSSNTVGRRWAGGFNPLKRVYDFSLATLPVPVGNRAAQIEGIQANLWTETVRTTERMYYMTFPRLLALAEAAWTAPEQRDFAQFEQRLKQHLPLLKQQGIYYMESPKSTPEPIR</sequence>